<keyword evidence="3" id="KW-1185">Reference proteome</keyword>
<proteinExistence type="predicted"/>
<name>A0A8T0E6E2_ARGBR</name>
<protein>
    <submittedName>
        <fullName evidence="2">Uncharacterized protein</fullName>
    </submittedName>
</protein>
<feature type="compositionally biased region" description="Basic and acidic residues" evidence="1">
    <location>
        <begin position="67"/>
        <end position="86"/>
    </location>
</feature>
<reference evidence="2" key="1">
    <citation type="journal article" date="2020" name="bioRxiv">
        <title>Chromosome-level reference genome of the European wasp spider Argiope bruennichi: a resource for studies on range expansion and evolutionary adaptation.</title>
        <authorList>
            <person name="Sheffer M.M."/>
            <person name="Hoppe A."/>
            <person name="Krehenwinkel H."/>
            <person name="Uhl G."/>
            <person name="Kuss A.W."/>
            <person name="Jensen L."/>
            <person name="Jensen C."/>
            <person name="Gillespie R.G."/>
            <person name="Hoff K.J."/>
            <person name="Prost S."/>
        </authorList>
    </citation>
    <scope>NUCLEOTIDE SEQUENCE</scope>
</reference>
<dbReference type="AlphaFoldDB" id="A0A8T0E6E2"/>
<accession>A0A8T0E6E2</accession>
<comment type="caution">
    <text evidence="2">The sequence shown here is derived from an EMBL/GenBank/DDBJ whole genome shotgun (WGS) entry which is preliminary data.</text>
</comment>
<evidence type="ECO:0000256" key="1">
    <source>
        <dbReference type="SAM" id="MobiDB-lite"/>
    </source>
</evidence>
<feature type="compositionally biased region" description="Basic and acidic residues" evidence="1">
    <location>
        <begin position="39"/>
        <end position="48"/>
    </location>
</feature>
<dbReference type="EMBL" id="JABXBU010002230">
    <property type="protein sequence ID" value="KAF8767363.1"/>
    <property type="molecule type" value="Genomic_DNA"/>
</dbReference>
<evidence type="ECO:0000313" key="3">
    <source>
        <dbReference type="Proteomes" id="UP000807504"/>
    </source>
</evidence>
<sequence>MKQKRSNMQHEFCAKATHFDKEYGFASKKGFIDIKDHIYDSGPDDKGTPKISKMIPKFYDDDYDDGGNDRDTHDGGDDRDAHDGHV</sequence>
<gene>
    <name evidence="2" type="ORF">HNY73_020338</name>
</gene>
<reference evidence="2" key="2">
    <citation type="submission" date="2020-06" db="EMBL/GenBank/DDBJ databases">
        <authorList>
            <person name="Sheffer M."/>
        </authorList>
    </citation>
    <scope>NUCLEOTIDE SEQUENCE</scope>
</reference>
<feature type="region of interest" description="Disordered" evidence="1">
    <location>
        <begin position="39"/>
        <end position="86"/>
    </location>
</feature>
<organism evidence="2 3">
    <name type="scientific">Argiope bruennichi</name>
    <name type="common">Wasp spider</name>
    <name type="synonym">Aranea bruennichi</name>
    <dbReference type="NCBI Taxonomy" id="94029"/>
    <lineage>
        <taxon>Eukaryota</taxon>
        <taxon>Metazoa</taxon>
        <taxon>Ecdysozoa</taxon>
        <taxon>Arthropoda</taxon>
        <taxon>Chelicerata</taxon>
        <taxon>Arachnida</taxon>
        <taxon>Araneae</taxon>
        <taxon>Araneomorphae</taxon>
        <taxon>Entelegynae</taxon>
        <taxon>Araneoidea</taxon>
        <taxon>Araneidae</taxon>
        <taxon>Argiope</taxon>
    </lineage>
</organism>
<evidence type="ECO:0000313" key="2">
    <source>
        <dbReference type="EMBL" id="KAF8767363.1"/>
    </source>
</evidence>
<dbReference type="Proteomes" id="UP000807504">
    <property type="component" value="Unassembled WGS sequence"/>
</dbReference>